<feature type="non-terminal residue" evidence="2">
    <location>
        <position position="62"/>
    </location>
</feature>
<dbReference type="AlphaFoldDB" id="X1DI40"/>
<name>X1DI40_9ZZZZ</name>
<sequence>MKPLSYTQLQDKYSGKFVATYKGEVIASAKTSKKLFEKIKDKLGDKNLLIHHVDPKEAVCVY</sequence>
<dbReference type="InterPro" id="IPR043734">
    <property type="entry name" value="DUF5678"/>
</dbReference>
<feature type="domain" description="DUF5678" evidence="1">
    <location>
        <begin position="8"/>
        <end position="55"/>
    </location>
</feature>
<dbReference type="Pfam" id="PF18929">
    <property type="entry name" value="DUF5678"/>
    <property type="match status" value="1"/>
</dbReference>
<dbReference type="EMBL" id="BART01029016">
    <property type="protein sequence ID" value="GAG96076.1"/>
    <property type="molecule type" value="Genomic_DNA"/>
</dbReference>
<organism evidence="2">
    <name type="scientific">marine sediment metagenome</name>
    <dbReference type="NCBI Taxonomy" id="412755"/>
    <lineage>
        <taxon>unclassified sequences</taxon>
        <taxon>metagenomes</taxon>
        <taxon>ecological metagenomes</taxon>
    </lineage>
</organism>
<accession>X1DI40</accession>
<proteinExistence type="predicted"/>
<evidence type="ECO:0000313" key="2">
    <source>
        <dbReference type="EMBL" id="GAG96076.1"/>
    </source>
</evidence>
<reference evidence="2" key="1">
    <citation type="journal article" date="2014" name="Front. Microbiol.">
        <title>High frequency of phylogenetically diverse reductive dehalogenase-homologous genes in deep subseafloor sedimentary metagenomes.</title>
        <authorList>
            <person name="Kawai M."/>
            <person name="Futagami T."/>
            <person name="Toyoda A."/>
            <person name="Takaki Y."/>
            <person name="Nishi S."/>
            <person name="Hori S."/>
            <person name="Arai W."/>
            <person name="Tsubouchi T."/>
            <person name="Morono Y."/>
            <person name="Uchiyama I."/>
            <person name="Ito T."/>
            <person name="Fujiyama A."/>
            <person name="Inagaki F."/>
            <person name="Takami H."/>
        </authorList>
    </citation>
    <scope>NUCLEOTIDE SEQUENCE</scope>
    <source>
        <strain evidence="2">Expedition CK06-06</strain>
    </source>
</reference>
<comment type="caution">
    <text evidence="2">The sequence shown here is derived from an EMBL/GenBank/DDBJ whole genome shotgun (WGS) entry which is preliminary data.</text>
</comment>
<gene>
    <name evidence="2" type="ORF">S01H4_51019</name>
</gene>
<evidence type="ECO:0000259" key="1">
    <source>
        <dbReference type="Pfam" id="PF18929"/>
    </source>
</evidence>
<protein>
    <recommendedName>
        <fullName evidence="1">DUF5678 domain-containing protein</fullName>
    </recommendedName>
</protein>